<feature type="compositionally biased region" description="Low complexity" evidence="1">
    <location>
        <begin position="221"/>
        <end position="240"/>
    </location>
</feature>
<feature type="region of interest" description="Disordered" evidence="1">
    <location>
        <begin position="1316"/>
        <end position="1867"/>
    </location>
</feature>
<feature type="compositionally biased region" description="Polar residues" evidence="1">
    <location>
        <begin position="327"/>
        <end position="351"/>
    </location>
</feature>
<feature type="compositionally biased region" description="Polar residues" evidence="1">
    <location>
        <begin position="762"/>
        <end position="771"/>
    </location>
</feature>
<dbReference type="HOGENOM" id="CLU_231161_0_0_1"/>
<feature type="compositionally biased region" description="Polar residues" evidence="1">
    <location>
        <begin position="733"/>
        <end position="749"/>
    </location>
</feature>
<feature type="compositionally biased region" description="Low complexity" evidence="1">
    <location>
        <begin position="1398"/>
        <end position="1409"/>
    </location>
</feature>
<feature type="region of interest" description="Disordered" evidence="1">
    <location>
        <begin position="1882"/>
        <end position="1951"/>
    </location>
</feature>
<feature type="compositionally biased region" description="Low complexity" evidence="1">
    <location>
        <begin position="1763"/>
        <end position="1784"/>
    </location>
</feature>
<dbReference type="VEuPathDB" id="FungiDB:NCU01910"/>
<feature type="compositionally biased region" description="Low complexity" evidence="1">
    <location>
        <begin position="874"/>
        <end position="888"/>
    </location>
</feature>
<organism evidence="2 3">
    <name type="scientific">Neurospora crassa (strain ATCC 24698 / 74-OR23-1A / CBS 708.71 / DSM 1257 / FGSC 987)</name>
    <dbReference type="NCBI Taxonomy" id="367110"/>
    <lineage>
        <taxon>Eukaryota</taxon>
        <taxon>Fungi</taxon>
        <taxon>Dikarya</taxon>
        <taxon>Ascomycota</taxon>
        <taxon>Pezizomycotina</taxon>
        <taxon>Sordariomycetes</taxon>
        <taxon>Sordariomycetidae</taxon>
        <taxon>Sordariales</taxon>
        <taxon>Sordariaceae</taxon>
        <taxon>Neurospora</taxon>
    </lineage>
</organism>
<feature type="compositionally biased region" description="Low complexity" evidence="1">
    <location>
        <begin position="1193"/>
        <end position="1210"/>
    </location>
</feature>
<feature type="region of interest" description="Disordered" evidence="1">
    <location>
        <begin position="669"/>
        <end position="1169"/>
    </location>
</feature>
<dbReference type="RefSeq" id="XP_965541.2">
    <property type="nucleotide sequence ID" value="XM_960448.2"/>
</dbReference>
<evidence type="ECO:0000313" key="3">
    <source>
        <dbReference type="Proteomes" id="UP000001805"/>
    </source>
</evidence>
<proteinExistence type="predicted"/>
<feature type="compositionally biased region" description="Polar residues" evidence="1">
    <location>
        <begin position="895"/>
        <end position="909"/>
    </location>
</feature>
<feature type="region of interest" description="Disordered" evidence="1">
    <location>
        <begin position="1"/>
        <end position="80"/>
    </location>
</feature>
<feature type="compositionally biased region" description="Pro residues" evidence="1">
    <location>
        <begin position="1811"/>
        <end position="1821"/>
    </location>
</feature>
<feature type="compositionally biased region" description="Gly residues" evidence="1">
    <location>
        <begin position="1940"/>
        <end position="1951"/>
    </location>
</feature>
<feature type="compositionally biased region" description="Low complexity" evidence="1">
    <location>
        <begin position="510"/>
        <end position="521"/>
    </location>
</feature>
<feature type="compositionally biased region" description="Polar residues" evidence="1">
    <location>
        <begin position="799"/>
        <end position="816"/>
    </location>
</feature>
<feature type="compositionally biased region" description="Low complexity" evidence="1">
    <location>
        <begin position="26"/>
        <end position="58"/>
    </location>
</feature>
<evidence type="ECO:0000256" key="1">
    <source>
        <dbReference type="SAM" id="MobiDB-lite"/>
    </source>
</evidence>
<dbReference type="OrthoDB" id="4589566at2759"/>
<feature type="compositionally biased region" description="Polar residues" evidence="1">
    <location>
        <begin position="972"/>
        <end position="982"/>
    </location>
</feature>
<feature type="region of interest" description="Disordered" evidence="1">
    <location>
        <begin position="158"/>
        <end position="587"/>
    </location>
</feature>
<feature type="compositionally biased region" description="Polar residues" evidence="1">
    <location>
        <begin position="1846"/>
        <end position="1856"/>
    </location>
</feature>
<feature type="compositionally biased region" description="Polar residues" evidence="1">
    <location>
        <begin position="538"/>
        <end position="554"/>
    </location>
</feature>
<feature type="compositionally biased region" description="Basic and acidic residues" evidence="1">
    <location>
        <begin position="1541"/>
        <end position="1556"/>
    </location>
</feature>
<feature type="compositionally biased region" description="Low complexity" evidence="1">
    <location>
        <begin position="1330"/>
        <end position="1349"/>
    </location>
</feature>
<feature type="compositionally biased region" description="Low complexity" evidence="1">
    <location>
        <begin position="1218"/>
        <end position="1229"/>
    </location>
</feature>
<name>Q7SH96_NEUCR</name>
<feature type="compositionally biased region" description="Pro residues" evidence="1">
    <location>
        <begin position="1317"/>
        <end position="1329"/>
    </location>
</feature>
<feature type="compositionally biased region" description="Low complexity" evidence="1">
    <location>
        <begin position="1443"/>
        <end position="1461"/>
    </location>
</feature>
<feature type="compositionally biased region" description="Polar residues" evidence="1">
    <location>
        <begin position="178"/>
        <end position="190"/>
    </location>
</feature>
<sequence length="1951" mass="209038">MEAHAQAAHNGQYYSQSARTEPQQVYSHPHQPRYQQHQHQQQSYAPQLHFQSQSTSRPQPQPDGANLPNRHPSFIGLPPISRTSTFSSLLGPFQVEGSADDNNSTYSDADITPRNLIHYQQGQQGGQQTVVTTPQTVSESISMAANQTGDGVPPHGQVMPQTPPPGQIIPNMYRPTQGPAQGQMQIQGQPLPNGFPSPPGAGSVPGQSPVQAQSGEPGPPGNAQGQPASALAGPPGAPLSVMNGGTPPAAPQFTPANGRPVMIPPPHLAGRFPQGNWNLQESHLSEPLQPTNRHRHSSSNASQQPFYGFDKETGVPASPRSQRAPDTEQQPHMQPVDQNSQGPQLNGQENPRNPIEQRPGGNSSQTNTDVDDLPAPRPIPAADGNKTRRNSGIFSSLRNRVGAGTPVTSDAVSDASVMTDETGGQQQRRTQMISALGAGAATEAPQSKESIMAHGSTTPVNGGLQSPPPQHQQQQPKKSRMGLKAMFSRSSQQDGSRPSGSAQPARPTTQGQVQSQHHVQQPVAASGANPMYPLRPKTSGQVLPQQHQTLASISESEKARKPSGGIFGMFKNKDTKPGSGTGAGQPLMDPRQTLQGMGRGQMPMPPPGQGQFSQQQYRQQFPVGPDGKLVIFPGQLPPQHQQFMQQGHPGMYQPQQIQMQWQIPEQDRPHVNMQQSRPSVQGQNGGPQDQPQQQHQQQLDARKGQSNGQNAVSVVPVSPPVASPVPSDSQSATHQSRPQQNTPPATNGQAPPAATNGGHARTLSQGSNLPNMYTLGMNGIQPDQLPARKPVGSRVVSAQIPSSLLPQQQRQRGASVSSTPPPQPQSLPSTQFPSSLGTQRPVDSQHTLASQGGMSLPDVPAFNQRADEERFGTQDQQNQGLGRQQKPQHMPAGLQGSQSLVQGTLNQNIPFAGHSLSHEATTGPGFPVQQEQQPPQRLPPPSPGFPPRNVMTIAPPPKEKEQSTISKLFRGTKQQTSPTTSQEKGKSSFMSALKRGGNSKQGDAQPRSPAQSPQVNQGQFQPNQAQIREQAQRPQGLQPPQTQFPGQPQQQPQQKSPSGLRERRPSPHLQYQNERQDPSKAPSPPVQVDLAMRLPAQQPSQQPTRPSATSAPGVPDKPRPAPQMFEQQTQQPLTHGEPNPAPGLVQGQRPPIPGQPLHPSQMAGQAQAQAFAEQQFFQAQAQVHAHAQMFQRFQQQQHQQQQQQAQFAAQVSRPDQPPIQGQGQGQNPPTSAPPGQEPWYAQMPIPAGYFPVHQGMAQTSSPMGMPMSYFINVPGQPPQGYFMPMPGQVVPPGMPGMPHMLPPGFVPGQPFVYAPHPGGPMPPRAPPGSVPATTPPSTGGTPFFTPPASHGGPQQMFHVPVHPSSPPPGSEHSVQHPPSISPTPPPFIGTSRQASDLSPQPQMQFQQPTQPSPSPPKCPLPNTPFSPVNPDAVNVPNPPLPPSETQVQQPQQQPNPGLIPQRQVSQVSAMSMQPSNGSPSTNVISPISADSGVTQVPEGGGQEQLSRSGSAALPRDSKTIVPEPVNVAQKFLDPGIDEDCNGDKNSKKGENDDHHSWNGITTDGDSRAVSPEPLLYEHGPMTPPPTTVSFIRAQAQEVHVHRSPDRHVGDGNIYDATPRQSIKSPVLLPRRDSMEEENETDLQKTEDETFTASEKRVDGLGNIRDESPANGNSHFIVAPVSGGGNEINKLAEPTPAHQAPYEARDVDHGKAVGVEDNEKEEPVIPGHVEHNEPQQQSHIADVTIVPADETAQSPEPTKDAVDQQQPQQHQPLQPQPQQGAALPSASPPAPAPVPAPAPAPQQQSIIIISPEPSPSQSPEPSKPQLHQPQSTENGAITTASGFLISSYPSSNHTDPSNPKGILKPLTDRSIFEEAKRKQLLREQEEKIPVFSDDDDYMMKQNNGTVGAAGTGNKKKEDEDAVPMMSATSYPGQEWNPYELGMGGDGGEGWED</sequence>
<evidence type="ECO:0000313" key="2">
    <source>
        <dbReference type="EMBL" id="EAA36305.2"/>
    </source>
</evidence>
<feature type="compositionally biased region" description="Low complexity" evidence="1">
    <location>
        <begin position="923"/>
        <end position="935"/>
    </location>
</feature>
<feature type="region of interest" description="Disordered" evidence="1">
    <location>
        <begin position="1193"/>
        <end position="1242"/>
    </location>
</feature>
<keyword evidence="3" id="KW-1185">Reference proteome</keyword>
<reference evidence="2 3" key="1">
    <citation type="journal article" date="2003" name="Nature">
        <title>The genome sequence of the filamentous fungus Neurospora crassa.</title>
        <authorList>
            <person name="Galagan J.E."/>
            <person name="Calvo S.E."/>
            <person name="Borkovich K.A."/>
            <person name="Selker E.U."/>
            <person name="Read N.D."/>
            <person name="Jaffe D."/>
            <person name="FitzHugh W."/>
            <person name="Ma L.J."/>
            <person name="Smirnov S."/>
            <person name="Purcell S."/>
            <person name="Rehman B."/>
            <person name="Elkins T."/>
            <person name="Engels R."/>
            <person name="Wang S."/>
            <person name="Nielsen C.B."/>
            <person name="Butler J."/>
            <person name="Endrizzi M."/>
            <person name="Qui D."/>
            <person name="Ianakiev P."/>
            <person name="Bell-Pedersen D."/>
            <person name="Nelson M.A."/>
            <person name="Werner-Washburne M."/>
            <person name="Selitrennikoff C.P."/>
            <person name="Kinsey J.A."/>
            <person name="Braun E.L."/>
            <person name="Zelter A."/>
            <person name="Schulte U."/>
            <person name="Kothe G.O."/>
            <person name="Jedd G."/>
            <person name="Mewes W."/>
            <person name="Staben C."/>
            <person name="Marcotte E."/>
            <person name="Greenberg D."/>
            <person name="Roy A."/>
            <person name="Foley K."/>
            <person name="Naylor J."/>
            <person name="Stange-Thomann N."/>
            <person name="Barrett R."/>
            <person name="Gnerre S."/>
            <person name="Kamal M."/>
            <person name="Kamvysselis M."/>
            <person name="Mauceli E."/>
            <person name="Bielke C."/>
            <person name="Rudd S."/>
            <person name="Frishman D."/>
            <person name="Krystofova S."/>
            <person name="Rasmussen C."/>
            <person name="Metzenberg R.L."/>
            <person name="Perkins D.D."/>
            <person name="Kroken S."/>
            <person name="Cogoni C."/>
            <person name="Macino G."/>
            <person name="Catcheside D."/>
            <person name="Li W."/>
            <person name="Pratt R.J."/>
            <person name="Osmani S.A."/>
            <person name="DeSouza C.P."/>
            <person name="Glass L."/>
            <person name="Orbach M.J."/>
            <person name="Berglund J.A."/>
            <person name="Voelker R."/>
            <person name="Yarden O."/>
            <person name="Plamann M."/>
            <person name="Seiler S."/>
            <person name="Dunlap J."/>
            <person name="Radford A."/>
            <person name="Aramayo R."/>
            <person name="Natvig D.O."/>
            <person name="Alex L.A."/>
            <person name="Mannhaupt G."/>
            <person name="Ebbole D.J."/>
            <person name="Freitag M."/>
            <person name="Paulsen I."/>
            <person name="Sachs M.S."/>
            <person name="Lander E.S."/>
            <person name="Nusbaum C."/>
            <person name="Birren B."/>
        </authorList>
    </citation>
    <scope>NUCLEOTIDE SEQUENCE [LARGE SCALE GENOMIC DNA]</scope>
    <source>
        <strain evidence="3">ATCC 24698 / 74-OR23-1A / CBS 708.71 / DSM 1257 / FGSC 987</strain>
    </source>
</reference>
<feature type="compositionally biased region" description="Polar residues" evidence="1">
    <location>
        <begin position="205"/>
        <end position="214"/>
    </location>
</feature>
<dbReference type="PaxDb" id="5141-EFNCRP00000001153"/>
<dbReference type="Proteomes" id="UP000001805">
    <property type="component" value="Chromosome 1, Linkage Group I"/>
</dbReference>
<feature type="compositionally biased region" description="Polar residues" evidence="1">
    <location>
        <begin position="1462"/>
        <end position="1485"/>
    </location>
</feature>
<feature type="compositionally biased region" description="Pro residues" evidence="1">
    <location>
        <begin position="936"/>
        <end position="946"/>
    </location>
</feature>
<gene>
    <name evidence="2" type="ORF">NCU01910</name>
</gene>
<protein>
    <submittedName>
        <fullName evidence="2">Uncharacterized protein</fullName>
    </submittedName>
</protein>
<dbReference type="InParanoid" id="Q7SH96"/>
<feature type="compositionally biased region" description="Polar residues" evidence="1">
    <location>
        <begin position="488"/>
        <end position="509"/>
    </location>
</feature>
<feature type="compositionally biased region" description="Polar residues" evidence="1">
    <location>
        <begin position="422"/>
        <end position="433"/>
    </location>
</feature>
<feature type="compositionally biased region" description="Low complexity" evidence="1">
    <location>
        <begin position="686"/>
        <end position="698"/>
    </location>
</feature>
<dbReference type="KEGG" id="ncr:NCU01910"/>
<feature type="compositionally biased region" description="Basic and acidic residues" evidence="1">
    <location>
        <begin position="1598"/>
        <end position="1609"/>
    </location>
</feature>
<accession>Q7SH96</accession>
<feature type="compositionally biased region" description="Polar residues" evidence="1">
    <location>
        <begin position="1097"/>
        <end position="1110"/>
    </location>
</feature>
<feature type="compositionally biased region" description="Low complexity" evidence="1">
    <location>
        <begin position="1800"/>
        <end position="1810"/>
    </location>
</feature>
<feature type="compositionally biased region" description="Low complexity" evidence="1">
    <location>
        <begin position="1034"/>
        <end position="1054"/>
    </location>
</feature>
<feature type="compositionally biased region" description="Polar residues" evidence="1">
    <location>
        <begin position="1826"/>
        <end position="1840"/>
    </location>
</feature>
<feature type="compositionally biased region" description="Polar residues" evidence="1">
    <location>
        <begin position="444"/>
        <end position="464"/>
    </location>
</feature>
<dbReference type="EMBL" id="CM002236">
    <property type="protein sequence ID" value="EAA36305.2"/>
    <property type="molecule type" value="Genomic_DNA"/>
</dbReference>
<feature type="compositionally biased region" description="Pro residues" evidence="1">
    <location>
        <begin position="1410"/>
        <end position="1424"/>
    </location>
</feature>
<dbReference type="GeneID" id="3881687"/>
<feature type="compositionally biased region" description="Low complexity" evidence="1">
    <location>
        <begin position="826"/>
        <end position="836"/>
    </location>
</feature>
<feature type="compositionally biased region" description="Low complexity" evidence="1">
    <location>
        <begin position="1901"/>
        <end position="1911"/>
    </location>
</feature>
<feature type="compositionally biased region" description="Polar residues" evidence="1">
    <location>
        <begin position="12"/>
        <end position="25"/>
    </location>
</feature>
<feature type="compositionally biased region" description="Basic and acidic residues" evidence="1">
    <location>
        <begin position="1641"/>
        <end position="1667"/>
    </location>
</feature>
<feature type="compositionally biased region" description="Polar residues" evidence="1">
    <location>
        <begin position="998"/>
        <end position="1033"/>
    </location>
</feature>
<feature type="compositionally biased region" description="Pro residues" evidence="1">
    <location>
        <begin position="1785"/>
        <end position="1799"/>
    </location>
</feature>
<feature type="compositionally biased region" description="Polar residues" evidence="1">
    <location>
        <begin position="837"/>
        <end position="853"/>
    </location>
</feature>